<reference evidence="1" key="1">
    <citation type="submission" date="2016-11" db="EMBL/GenBank/DDBJ databases">
        <title>The genome sequence of Colletotrichum cuscutae.</title>
        <authorList>
            <person name="Baroncelli R."/>
        </authorList>
    </citation>
    <scope>NUCLEOTIDE SEQUENCE</scope>
    <source>
        <strain evidence="1">IMI 304802</strain>
    </source>
</reference>
<name>A0AAI9XT31_9PEZI</name>
<dbReference type="AlphaFoldDB" id="A0AAI9XT31"/>
<evidence type="ECO:0000313" key="1">
    <source>
        <dbReference type="EMBL" id="KAK1458651.1"/>
    </source>
</evidence>
<gene>
    <name evidence="1" type="ORF">CCUS01_09128</name>
</gene>
<accession>A0AAI9XT31</accession>
<dbReference type="Proteomes" id="UP001239213">
    <property type="component" value="Unassembled WGS sequence"/>
</dbReference>
<proteinExistence type="predicted"/>
<sequence length="344" mass="39056">MTSLNALKFSLLPGLSRRHHVGPNPNPNASAGTRRSGYDVVRTADGCHSNPLYHFTADSKKYPARRFSPVTTPKYALGGCFTCDWHRAHRSAQGWLLERQASLSLLPMTSYSMKCYAEGHDIRALLLLLFLHVWGDFELRGHKFNQHSAYIFSALEICNSTEMAEILGIVASVAALIQLAHYGEKFAKALLNFSKQNSSPRKEVDRCASQAQDFSDCINMTHFTLERHFANFTKSPLLQYLSSQGILDRILNRSELIEWRLDKATIRVRSLLGGGNAVFNFFKWWYQKDSILDLFPEMDSVKISLQLLVSATQLEVLDMECKDSPWDTGKFISNEKHMYSSTQF</sequence>
<dbReference type="EMBL" id="MPDP01000276">
    <property type="protein sequence ID" value="KAK1458651.1"/>
    <property type="molecule type" value="Genomic_DNA"/>
</dbReference>
<organism evidence="1 2">
    <name type="scientific">Colletotrichum cuscutae</name>
    <dbReference type="NCBI Taxonomy" id="1209917"/>
    <lineage>
        <taxon>Eukaryota</taxon>
        <taxon>Fungi</taxon>
        <taxon>Dikarya</taxon>
        <taxon>Ascomycota</taxon>
        <taxon>Pezizomycotina</taxon>
        <taxon>Sordariomycetes</taxon>
        <taxon>Hypocreomycetidae</taxon>
        <taxon>Glomerellales</taxon>
        <taxon>Glomerellaceae</taxon>
        <taxon>Colletotrichum</taxon>
        <taxon>Colletotrichum acutatum species complex</taxon>
    </lineage>
</organism>
<evidence type="ECO:0000313" key="2">
    <source>
        <dbReference type="Proteomes" id="UP001239213"/>
    </source>
</evidence>
<keyword evidence="2" id="KW-1185">Reference proteome</keyword>
<comment type="caution">
    <text evidence="1">The sequence shown here is derived from an EMBL/GenBank/DDBJ whole genome shotgun (WGS) entry which is preliminary data.</text>
</comment>
<protein>
    <submittedName>
        <fullName evidence="1">Uncharacterized protein</fullName>
    </submittedName>
</protein>